<name>A0A4C1XZ14_EUMVA</name>
<protein>
    <recommendedName>
        <fullName evidence="3">Histone-lysine N-methyltransferase SETMAR</fullName>
    </recommendedName>
</protein>
<dbReference type="EMBL" id="BGZK01001026">
    <property type="protein sequence ID" value="GBP68858.1"/>
    <property type="molecule type" value="Genomic_DNA"/>
</dbReference>
<sequence length="100" mass="11449">MLAELGALTMWASHPQQRVSQHNTTHNKELRLPDVKDEPRCGRSLTNKVDAILEKVEQDRHISSYNIAKELGINHKTVLTHLKKSEYAKKAPYLDPTRAH</sequence>
<organism evidence="1 2">
    <name type="scientific">Eumeta variegata</name>
    <name type="common">Bagworm moth</name>
    <name type="synonym">Eumeta japonica</name>
    <dbReference type="NCBI Taxonomy" id="151549"/>
    <lineage>
        <taxon>Eukaryota</taxon>
        <taxon>Metazoa</taxon>
        <taxon>Ecdysozoa</taxon>
        <taxon>Arthropoda</taxon>
        <taxon>Hexapoda</taxon>
        <taxon>Insecta</taxon>
        <taxon>Pterygota</taxon>
        <taxon>Neoptera</taxon>
        <taxon>Endopterygota</taxon>
        <taxon>Lepidoptera</taxon>
        <taxon>Glossata</taxon>
        <taxon>Ditrysia</taxon>
        <taxon>Tineoidea</taxon>
        <taxon>Psychidae</taxon>
        <taxon>Oiketicinae</taxon>
        <taxon>Eumeta</taxon>
    </lineage>
</organism>
<dbReference type="AlphaFoldDB" id="A0A4C1XZ14"/>
<evidence type="ECO:0008006" key="3">
    <source>
        <dbReference type="Google" id="ProtNLM"/>
    </source>
</evidence>
<dbReference type="OrthoDB" id="616263at2759"/>
<gene>
    <name evidence="1" type="ORF">EVAR_46175_1</name>
</gene>
<dbReference type="Proteomes" id="UP000299102">
    <property type="component" value="Unassembled WGS sequence"/>
</dbReference>
<evidence type="ECO:0000313" key="1">
    <source>
        <dbReference type="EMBL" id="GBP68858.1"/>
    </source>
</evidence>
<evidence type="ECO:0000313" key="2">
    <source>
        <dbReference type="Proteomes" id="UP000299102"/>
    </source>
</evidence>
<accession>A0A4C1XZ14</accession>
<proteinExistence type="predicted"/>
<keyword evidence="2" id="KW-1185">Reference proteome</keyword>
<reference evidence="1 2" key="1">
    <citation type="journal article" date="2019" name="Commun. Biol.">
        <title>The bagworm genome reveals a unique fibroin gene that provides high tensile strength.</title>
        <authorList>
            <person name="Kono N."/>
            <person name="Nakamura H."/>
            <person name="Ohtoshi R."/>
            <person name="Tomita M."/>
            <person name="Numata K."/>
            <person name="Arakawa K."/>
        </authorList>
    </citation>
    <scope>NUCLEOTIDE SEQUENCE [LARGE SCALE GENOMIC DNA]</scope>
</reference>
<comment type="caution">
    <text evidence="1">The sequence shown here is derived from an EMBL/GenBank/DDBJ whole genome shotgun (WGS) entry which is preliminary data.</text>
</comment>